<proteinExistence type="predicted"/>
<gene>
    <name evidence="2" type="ORF">PIB30_000033</name>
</gene>
<comment type="caution">
    <text evidence="2">The sequence shown here is derived from an EMBL/GenBank/DDBJ whole genome shotgun (WGS) entry which is preliminary data.</text>
</comment>
<evidence type="ECO:0000313" key="2">
    <source>
        <dbReference type="EMBL" id="MED6105905.1"/>
    </source>
</evidence>
<evidence type="ECO:0000256" key="1">
    <source>
        <dbReference type="SAM" id="MobiDB-lite"/>
    </source>
</evidence>
<keyword evidence="3" id="KW-1185">Reference proteome</keyword>
<dbReference type="Proteomes" id="UP001341840">
    <property type="component" value="Unassembled WGS sequence"/>
</dbReference>
<protein>
    <submittedName>
        <fullName evidence="2">Uncharacterized protein</fullName>
    </submittedName>
</protein>
<accession>A0ABU6Q316</accession>
<feature type="region of interest" description="Disordered" evidence="1">
    <location>
        <begin position="26"/>
        <end position="65"/>
    </location>
</feature>
<evidence type="ECO:0000313" key="3">
    <source>
        <dbReference type="Proteomes" id="UP001341840"/>
    </source>
</evidence>
<organism evidence="2 3">
    <name type="scientific">Stylosanthes scabra</name>
    <dbReference type="NCBI Taxonomy" id="79078"/>
    <lineage>
        <taxon>Eukaryota</taxon>
        <taxon>Viridiplantae</taxon>
        <taxon>Streptophyta</taxon>
        <taxon>Embryophyta</taxon>
        <taxon>Tracheophyta</taxon>
        <taxon>Spermatophyta</taxon>
        <taxon>Magnoliopsida</taxon>
        <taxon>eudicotyledons</taxon>
        <taxon>Gunneridae</taxon>
        <taxon>Pentapetalae</taxon>
        <taxon>rosids</taxon>
        <taxon>fabids</taxon>
        <taxon>Fabales</taxon>
        <taxon>Fabaceae</taxon>
        <taxon>Papilionoideae</taxon>
        <taxon>50 kb inversion clade</taxon>
        <taxon>dalbergioids sensu lato</taxon>
        <taxon>Dalbergieae</taxon>
        <taxon>Pterocarpus clade</taxon>
        <taxon>Stylosanthes</taxon>
    </lineage>
</organism>
<dbReference type="EMBL" id="JASCZI010000001">
    <property type="protein sequence ID" value="MED6105905.1"/>
    <property type="molecule type" value="Genomic_DNA"/>
</dbReference>
<sequence>MEAGPFAQVVMLPRWKMPPKRRVVTPRVGARNAPNAETGKATSPPLSEWGGGRGRPTRRGRVATTTREPMNVAAEIQGLRQVVTNLVESLSDRREFRAAPLEEPNVPNQEHQQPLGERAVTLQSFFKLNLPTFSANLLEEDPQFFIDNLNKAF</sequence>
<name>A0ABU6Q316_9FABA</name>
<reference evidence="2 3" key="1">
    <citation type="journal article" date="2023" name="Plants (Basel)">
        <title>Bridging the Gap: Combining Genomics and Transcriptomics Approaches to Understand Stylosanthes scabra, an Orphan Legume from the Brazilian Caatinga.</title>
        <authorList>
            <person name="Ferreira-Neto J.R.C."/>
            <person name="da Silva M.D."/>
            <person name="Binneck E."/>
            <person name="de Melo N.F."/>
            <person name="da Silva R.H."/>
            <person name="de Melo A.L.T.M."/>
            <person name="Pandolfi V."/>
            <person name="Bustamante F.O."/>
            <person name="Brasileiro-Vidal A.C."/>
            <person name="Benko-Iseppon A.M."/>
        </authorList>
    </citation>
    <scope>NUCLEOTIDE SEQUENCE [LARGE SCALE GENOMIC DNA]</scope>
    <source>
        <tissue evidence="2">Leaves</tissue>
    </source>
</reference>